<reference evidence="3 4" key="1">
    <citation type="submission" date="2017-10" db="EMBL/GenBank/DDBJ databases">
        <title>Genomics of the genus Arcobacter.</title>
        <authorList>
            <person name="Perez-Cataluna A."/>
            <person name="Figueras M.J."/>
        </authorList>
    </citation>
    <scope>NUCLEOTIDE SEQUENCE [LARGE SCALE GENOMIC DNA]</scope>
    <source>
        <strain evidence="3 4">DSM 24636</strain>
    </source>
</reference>
<keyword evidence="4" id="KW-1185">Reference proteome</keyword>
<feature type="transmembrane region" description="Helical" evidence="1">
    <location>
        <begin position="54"/>
        <end position="73"/>
    </location>
</feature>
<dbReference type="InterPro" id="IPR000045">
    <property type="entry name" value="Prepilin_IV_endopep_pep"/>
</dbReference>
<evidence type="ECO:0000259" key="2">
    <source>
        <dbReference type="Pfam" id="PF01478"/>
    </source>
</evidence>
<accession>A0A4Q0Y262</accession>
<proteinExistence type="predicted"/>
<organism evidence="3 4">
    <name type="scientific">Halarcobacter anaerophilus</name>
    <dbReference type="NCBI Taxonomy" id="877500"/>
    <lineage>
        <taxon>Bacteria</taxon>
        <taxon>Pseudomonadati</taxon>
        <taxon>Campylobacterota</taxon>
        <taxon>Epsilonproteobacteria</taxon>
        <taxon>Campylobacterales</taxon>
        <taxon>Arcobacteraceae</taxon>
        <taxon>Halarcobacter</taxon>
    </lineage>
</organism>
<evidence type="ECO:0000313" key="4">
    <source>
        <dbReference type="Proteomes" id="UP000290191"/>
    </source>
</evidence>
<feature type="transmembrane region" description="Helical" evidence="1">
    <location>
        <begin position="23"/>
        <end position="42"/>
    </location>
</feature>
<dbReference type="Gene3D" id="1.20.120.1220">
    <property type="match status" value="1"/>
</dbReference>
<dbReference type="STRING" id="877500.GCA_000935065_01349"/>
<name>A0A4Q0Y262_9BACT</name>
<comment type="caution">
    <text evidence="3">The sequence shown here is derived from an EMBL/GenBank/DDBJ whole genome shotgun (WGS) entry which is preliminary data.</text>
</comment>
<dbReference type="EMBL" id="PDKO01000002">
    <property type="protein sequence ID" value="RXJ64206.1"/>
    <property type="molecule type" value="Genomic_DNA"/>
</dbReference>
<keyword evidence="1" id="KW-0812">Transmembrane</keyword>
<dbReference type="Pfam" id="PF01478">
    <property type="entry name" value="Peptidase_A24"/>
    <property type="match status" value="1"/>
</dbReference>
<dbReference type="AlphaFoldDB" id="A0A4Q0Y262"/>
<gene>
    <name evidence="3" type="ORF">CRV06_04535</name>
</gene>
<sequence length="138" mass="16231">MIFHISFYIFSFFLLYFDCKKRIIPNALLGTLLVFLFIFGYFEDKLNLFSFLNLFVITLFYIIVLLLFPKQILGGGDIKYMAVSTLYLEPSHFPFFLIIAGLVQMFFLIYFKKIKKRRSAPMAPAILLAVVFTKLFNF</sequence>
<dbReference type="OrthoDB" id="5365980at2"/>
<dbReference type="Proteomes" id="UP000290191">
    <property type="component" value="Unassembled WGS sequence"/>
</dbReference>
<feature type="transmembrane region" description="Helical" evidence="1">
    <location>
        <begin position="93"/>
        <end position="111"/>
    </location>
</feature>
<protein>
    <recommendedName>
        <fullName evidence="2">Prepilin type IV endopeptidase peptidase domain-containing protein</fullName>
    </recommendedName>
</protein>
<keyword evidence="1" id="KW-1133">Transmembrane helix</keyword>
<dbReference type="GO" id="GO:0004190">
    <property type="term" value="F:aspartic-type endopeptidase activity"/>
    <property type="evidence" value="ECO:0007669"/>
    <property type="project" value="InterPro"/>
</dbReference>
<feature type="domain" description="Prepilin type IV endopeptidase peptidase" evidence="2">
    <location>
        <begin position="6"/>
        <end position="108"/>
    </location>
</feature>
<dbReference type="RefSeq" id="WP_129081520.1">
    <property type="nucleotide sequence ID" value="NZ_CP041070.1"/>
</dbReference>
<keyword evidence="1" id="KW-0472">Membrane</keyword>
<evidence type="ECO:0000313" key="3">
    <source>
        <dbReference type="EMBL" id="RXJ64206.1"/>
    </source>
</evidence>
<evidence type="ECO:0000256" key="1">
    <source>
        <dbReference type="SAM" id="Phobius"/>
    </source>
</evidence>
<dbReference type="GO" id="GO:0016020">
    <property type="term" value="C:membrane"/>
    <property type="evidence" value="ECO:0007669"/>
    <property type="project" value="InterPro"/>
</dbReference>